<dbReference type="SMART" id="SM00426">
    <property type="entry name" value="TEA"/>
    <property type="match status" value="1"/>
</dbReference>
<comment type="similarity">
    <text evidence="1">Belongs to the TEC1 family.</text>
</comment>
<dbReference type="Proteomes" id="UP000620124">
    <property type="component" value="Unassembled WGS sequence"/>
</dbReference>
<gene>
    <name evidence="4" type="ORF">MVEN_02341300</name>
</gene>
<organism evidence="4 5">
    <name type="scientific">Mycena venus</name>
    <dbReference type="NCBI Taxonomy" id="2733690"/>
    <lineage>
        <taxon>Eukaryota</taxon>
        <taxon>Fungi</taxon>
        <taxon>Dikarya</taxon>
        <taxon>Basidiomycota</taxon>
        <taxon>Agaricomycotina</taxon>
        <taxon>Agaricomycetes</taxon>
        <taxon>Agaricomycetidae</taxon>
        <taxon>Agaricales</taxon>
        <taxon>Marasmiineae</taxon>
        <taxon>Mycenaceae</taxon>
        <taxon>Mycena</taxon>
    </lineage>
</organism>
<sequence>MYRWDERENTPSTLGSSTSCWKPSKLSSDLLLSPSNKNSWPKPTLPNEDIEDSVLQSVLRVRKSWKTSRDGQTVWPFDLEAALLEGLERYQPDNSRGTRMLQRFPRRNRFISDYIFDKTGKRRLPTQVGSRLQQLRDSGLGSTQLLQLLKPACSASSMSTDRALSSPISPIGEGPSPTTMSVRNAVIYVDILPGASVNQGHIENTPSPWADVGDGIHVSENPRRIESINPIVSFIAPSPVVGHSWFTVYSDGFMIHTETVVLLQVYQAHQPSGLLYSSQLIPKYWKVIVESPDPTRFTIFQEVLRTENSSILFSATYIFSYSKDHKNLCS</sequence>
<evidence type="ECO:0000313" key="5">
    <source>
        <dbReference type="Proteomes" id="UP000620124"/>
    </source>
</evidence>
<dbReference type="InterPro" id="IPR038096">
    <property type="entry name" value="TEA/ATTS_sf"/>
</dbReference>
<dbReference type="GO" id="GO:0003700">
    <property type="term" value="F:DNA-binding transcription factor activity"/>
    <property type="evidence" value="ECO:0007669"/>
    <property type="project" value="InterPro"/>
</dbReference>
<dbReference type="Pfam" id="PF01285">
    <property type="entry name" value="TEA"/>
    <property type="match status" value="1"/>
</dbReference>
<comment type="caution">
    <text evidence="4">The sequence shown here is derived from an EMBL/GenBank/DDBJ whole genome shotgun (WGS) entry which is preliminary data.</text>
</comment>
<name>A0A8H6X4G4_9AGAR</name>
<accession>A0A8H6X4G4</accession>
<evidence type="ECO:0000256" key="2">
    <source>
        <dbReference type="PROSITE-ProRule" id="PRU00505"/>
    </source>
</evidence>
<feature type="DNA-binding region" description="TEA" evidence="2">
    <location>
        <begin position="68"/>
        <end position="142"/>
    </location>
</feature>
<reference evidence="4" key="1">
    <citation type="submission" date="2020-05" db="EMBL/GenBank/DDBJ databases">
        <title>Mycena genomes resolve the evolution of fungal bioluminescence.</title>
        <authorList>
            <person name="Tsai I.J."/>
        </authorList>
    </citation>
    <scope>NUCLEOTIDE SEQUENCE</scope>
    <source>
        <strain evidence="4">CCC161011</strain>
    </source>
</reference>
<dbReference type="Gene3D" id="6.10.20.40">
    <property type="entry name" value="TEA/ATTS domain"/>
    <property type="match status" value="1"/>
</dbReference>
<evidence type="ECO:0000256" key="1">
    <source>
        <dbReference type="ARBA" id="ARBA00008421"/>
    </source>
</evidence>
<dbReference type="PROSITE" id="PS51257">
    <property type="entry name" value="PROKAR_LIPOPROTEIN"/>
    <property type="match status" value="1"/>
</dbReference>
<dbReference type="AlphaFoldDB" id="A0A8H6X4G4"/>
<dbReference type="OrthoDB" id="10006572at2759"/>
<evidence type="ECO:0000313" key="4">
    <source>
        <dbReference type="EMBL" id="KAF7333844.1"/>
    </source>
</evidence>
<proteinExistence type="inferred from homology"/>
<protein>
    <submittedName>
        <fullName evidence="4">TEA domain-containing protein</fullName>
    </submittedName>
</protein>
<dbReference type="InterPro" id="IPR000818">
    <property type="entry name" value="TEA/ATTS_dom"/>
</dbReference>
<dbReference type="EMBL" id="JACAZI010000028">
    <property type="protein sequence ID" value="KAF7333844.1"/>
    <property type="molecule type" value="Genomic_DNA"/>
</dbReference>
<evidence type="ECO:0000259" key="3">
    <source>
        <dbReference type="PROSITE" id="PS51088"/>
    </source>
</evidence>
<dbReference type="PROSITE" id="PS51088">
    <property type="entry name" value="TEA_2"/>
    <property type="match status" value="1"/>
</dbReference>
<keyword evidence="5" id="KW-1185">Reference proteome</keyword>
<feature type="domain" description="TEA" evidence="3">
    <location>
        <begin position="68"/>
        <end position="142"/>
    </location>
</feature>